<comment type="caution">
    <text evidence="2">The sequence shown here is derived from an EMBL/GenBank/DDBJ whole genome shotgun (WGS) entry which is preliminary data.</text>
</comment>
<feature type="non-terminal residue" evidence="2">
    <location>
        <position position="1"/>
    </location>
</feature>
<organism evidence="2 3">
    <name type="scientific">Rhizobium hidalgonense</name>
    <dbReference type="NCBI Taxonomy" id="1538159"/>
    <lineage>
        <taxon>Bacteria</taxon>
        <taxon>Pseudomonadati</taxon>
        <taxon>Pseudomonadota</taxon>
        <taxon>Alphaproteobacteria</taxon>
        <taxon>Hyphomicrobiales</taxon>
        <taxon>Rhizobiaceae</taxon>
        <taxon>Rhizobium/Agrobacterium group</taxon>
        <taxon>Rhizobium</taxon>
    </lineage>
</organism>
<evidence type="ECO:0000313" key="2">
    <source>
        <dbReference type="EMBL" id="MDR9777887.1"/>
    </source>
</evidence>
<dbReference type="AlphaFoldDB" id="A0AAJ2LNN9"/>
<name>A0AAJ2LNN9_9HYPH</name>
<dbReference type="RefSeq" id="WP_310866052.1">
    <property type="nucleotide sequence ID" value="NZ_JAVLSF010000269.1"/>
</dbReference>
<reference evidence="2" key="1">
    <citation type="submission" date="2023-04" db="EMBL/GenBank/DDBJ databases">
        <title>Genomic characterization of faba bean (Vicia faba) microsymbionts in Mexican soils.</title>
        <authorList>
            <person name="Rivera Orduna F.N."/>
            <person name="Guevara-Luna J."/>
            <person name="Yan J."/>
            <person name="Arroyo-Herrera I."/>
            <person name="Li Y."/>
            <person name="Vasquez-Murrieta M.S."/>
            <person name="Wang E.T."/>
        </authorList>
    </citation>
    <scope>NUCLEOTIDE SEQUENCE</scope>
    <source>
        <strain evidence="2">CH26</strain>
    </source>
</reference>
<evidence type="ECO:0000259" key="1">
    <source>
        <dbReference type="Pfam" id="PF13296"/>
    </source>
</evidence>
<sequence length="211" mass="22479">IHEGNRTPTQFDGLGALPDTRALSGIKSQEVGGQGFNQLRLDDSTGQVNAQLASSHAVSQLNLGNLVHPRKAQEGKPRGAGFELRTDQFGALRAGQGLLLSTYEQTQAKADHLQAEQAKSQLEGSFSHASALSEVAKNQQTDPLNGLDGLKSFIESIEQRDEDKATSFKQALMLLASVDSIGLSSQQDIHVSSDAQLNQTAGDSINLSSQK</sequence>
<evidence type="ECO:0000313" key="3">
    <source>
        <dbReference type="Proteomes" id="UP001268610"/>
    </source>
</evidence>
<accession>A0AAJ2LNN9</accession>
<proteinExistence type="predicted"/>
<gene>
    <name evidence="2" type="ORF">RJJ65_35730</name>
</gene>
<protein>
    <submittedName>
        <fullName evidence="2">Type VI secretion system Vgr family protein</fullName>
    </submittedName>
</protein>
<dbReference type="Proteomes" id="UP001268610">
    <property type="component" value="Unassembled WGS sequence"/>
</dbReference>
<dbReference type="EMBL" id="JAVLSF010000269">
    <property type="protein sequence ID" value="MDR9777887.1"/>
    <property type="molecule type" value="Genomic_DNA"/>
</dbReference>
<feature type="domain" description="Putative type VI secretion system Rhs element associated Vgr" evidence="1">
    <location>
        <begin position="29"/>
        <end position="136"/>
    </location>
</feature>
<dbReference type="InterPro" id="IPR028244">
    <property type="entry name" value="T6SS_Rhs_Vgr_dom"/>
</dbReference>
<dbReference type="Pfam" id="PF13296">
    <property type="entry name" value="T6SS_Vgr"/>
    <property type="match status" value="1"/>
</dbReference>
<feature type="non-terminal residue" evidence="2">
    <location>
        <position position="211"/>
    </location>
</feature>